<dbReference type="InterPro" id="IPR022775">
    <property type="entry name" value="AP_mu_sigma_su"/>
</dbReference>
<evidence type="ECO:0000256" key="6">
    <source>
        <dbReference type="ARBA" id="ARBA00023329"/>
    </source>
</evidence>
<keyword evidence="5" id="KW-0472">Membrane</keyword>
<keyword evidence="6" id="KW-0968">Cytoplasmic vesicle</keyword>
<dbReference type="PROSITE" id="PS00990">
    <property type="entry name" value="CLAT_ADAPTOR_M_1"/>
    <property type="match status" value="1"/>
</dbReference>
<comment type="similarity">
    <text evidence="2 7">Belongs to the adaptor complexes medium subunit family.</text>
</comment>
<proteinExistence type="inferred from homology"/>
<dbReference type="Pfam" id="PF01217">
    <property type="entry name" value="Clat_adaptor_s"/>
    <property type="match status" value="1"/>
</dbReference>
<organism evidence="9 10">
    <name type="scientific">Schizosaccharomyces osmophilus</name>
    <dbReference type="NCBI Taxonomy" id="2545709"/>
    <lineage>
        <taxon>Eukaryota</taxon>
        <taxon>Fungi</taxon>
        <taxon>Dikarya</taxon>
        <taxon>Ascomycota</taxon>
        <taxon>Taphrinomycotina</taxon>
        <taxon>Schizosaccharomycetes</taxon>
        <taxon>Schizosaccharomycetales</taxon>
        <taxon>Schizosaccharomycetaceae</taxon>
        <taxon>Schizosaccharomyces</taxon>
    </lineage>
</organism>
<dbReference type="EMBL" id="CP115611">
    <property type="protein sequence ID" value="WBW71732.1"/>
    <property type="molecule type" value="Genomic_DNA"/>
</dbReference>
<dbReference type="GO" id="GO:0030665">
    <property type="term" value="C:clathrin-coated vesicle membrane"/>
    <property type="evidence" value="ECO:0007669"/>
    <property type="project" value="UniProtKB-SubCell"/>
</dbReference>
<evidence type="ECO:0000256" key="5">
    <source>
        <dbReference type="ARBA" id="ARBA00023136"/>
    </source>
</evidence>
<dbReference type="Pfam" id="PF00928">
    <property type="entry name" value="Adap_comp_sub"/>
    <property type="match status" value="1"/>
</dbReference>
<dbReference type="RefSeq" id="XP_056035975.1">
    <property type="nucleotide sequence ID" value="XM_056180313.1"/>
</dbReference>
<dbReference type="SUPFAM" id="SSF49447">
    <property type="entry name" value="Second domain of Mu2 adaptin subunit (ap50) of ap2 adaptor"/>
    <property type="match status" value="1"/>
</dbReference>
<gene>
    <name evidence="9" type="primary">apm1</name>
    <name evidence="9" type="ORF">SOMG_01520</name>
</gene>
<dbReference type="InterPro" id="IPR001392">
    <property type="entry name" value="Clathrin_mu"/>
</dbReference>
<dbReference type="InterPro" id="IPR036168">
    <property type="entry name" value="AP2_Mu_C_sf"/>
</dbReference>
<feature type="domain" description="MHD" evidence="8">
    <location>
        <begin position="167"/>
        <end position="425"/>
    </location>
</feature>
<dbReference type="AlphaFoldDB" id="A0AAF0AUM1"/>
<dbReference type="InterPro" id="IPR011012">
    <property type="entry name" value="Longin-like_dom_sf"/>
</dbReference>
<keyword evidence="10" id="KW-1185">Reference proteome</keyword>
<accession>A0AAF0AUM1</accession>
<evidence type="ECO:0000256" key="7">
    <source>
        <dbReference type="PIRNR" id="PIRNR005992"/>
    </source>
</evidence>
<keyword evidence="3 7" id="KW-0813">Transport</keyword>
<keyword evidence="4 7" id="KW-0653">Protein transport</keyword>
<dbReference type="FunFam" id="3.30.450.60:FF:000006">
    <property type="entry name" value="AP-1 complex subunit mu-1 isoform 1"/>
    <property type="match status" value="1"/>
</dbReference>
<dbReference type="InterPro" id="IPR018240">
    <property type="entry name" value="Clathrin_mu_CS"/>
</dbReference>
<evidence type="ECO:0000256" key="2">
    <source>
        <dbReference type="ARBA" id="ARBA00005324"/>
    </source>
</evidence>
<evidence type="ECO:0000256" key="3">
    <source>
        <dbReference type="ARBA" id="ARBA00022448"/>
    </source>
</evidence>
<dbReference type="GO" id="GO:0006886">
    <property type="term" value="P:intracellular protein transport"/>
    <property type="evidence" value="ECO:0007669"/>
    <property type="project" value="UniProtKB-UniRule"/>
</dbReference>
<dbReference type="GO" id="GO:0016192">
    <property type="term" value="P:vesicle-mediated transport"/>
    <property type="evidence" value="ECO:0007669"/>
    <property type="project" value="InterPro"/>
</dbReference>
<dbReference type="PROSITE" id="PS51072">
    <property type="entry name" value="MHD"/>
    <property type="match status" value="1"/>
</dbReference>
<evidence type="ECO:0000313" key="9">
    <source>
        <dbReference type="EMBL" id="WBW71732.1"/>
    </source>
</evidence>
<dbReference type="SUPFAM" id="SSF64356">
    <property type="entry name" value="SNARE-like"/>
    <property type="match status" value="1"/>
</dbReference>
<evidence type="ECO:0000256" key="4">
    <source>
        <dbReference type="ARBA" id="ARBA00022927"/>
    </source>
</evidence>
<dbReference type="PIRSF" id="PIRSF005992">
    <property type="entry name" value="Clathrin_mu"/>
    <property type="match status" value="1"/>
</dbReference>
<comment type="subcellular location">
    <subcellularLocation>
        <location evidence="1">Cytoplasmic vesicle</location>
        <location evidence="1">Clathrin-coated vesicle membrane</location>
    </subcellularLocation>
</comment>
<name>A0AAF0AUM1_9SCHI</name>
<dbReference type="CDD" id="cd09250">
    <property type="entry name" value="AP-1_Mu1_Cterm"/>
    <property type="match status" value="1"/>
</dbReference>
<dbReference type="Gene3D" id="3.30.450.60">
    <property type="match status" value="1"/>
</dbReference>
<reference evidence="9 10" key="1">
    <citation type="journal article" date="2023" name="G3 (Bethesda)">
        <title>A high-quality reference genome for the fission yeast Schizosaccharomyces osmophilus.</title>
        <authorList>
            <person name="Jia G.S."/>
            <person name="Zhang W.C."/>
            <person name="Liang Y."/>
            <person name="Liu X.H."/>
            <person name="Rhind N."/>
            <person name="Pidoux A."/>
            <person name="Brysch-Herzberg M."/>
            <person name="Du L.L."/>
        </authorList>
    </citation>
    <scope>NUCLEOTIDE SEQUENCE [LARGE SCALE GENOMIC DNA]</scope>
    <source>
        <strain evidence="9 10">CBS 15793</strain>
    </source>
</reference>
<evidence type="ECO:0000313" key="10">
    <source>
        <dbReference type="Proteomes" id="UP001212411"/>
    </source>
</evidence>
<dbReference type="PROSITE" id="PS00991">
    <property type="entry name" value="CLAT_ADAPTOR_M_2"/>
    <property type="match status" value="1"/>
</dbReference>
<dbReference type="CDD" id="cd14835">
    <property type="entry name" value="AP1_Mu_N"/>
    <property type="match status" value="1"/>
</dbReference>
<dbReference type="Gene3D" id="2.60.40.1170">
    <property type="entry name" value="Mu homology domain, subdomain B"/>
    <property type="match status" value="2"/>
</dbReference>
<sequence length="426" mass="48559">MASAVFILNLKGKPIISRDYRADVPLSAVEKFIPLITEVEEENGCVTPCLTHEGINYIYVQHNDVYLLALSKRNTDAMEMLVFLRKLADLFIDYFKELQEESIRDNFVLVYELLDEVMDFGFPQTTETKILQEYITQTSNTSQTQVAPPIAMTNAISWRSEGIHYRKNEVFLDVIESVNLIAAPDGTIIQSDILGKVHLKCFLSGMPELRLGLNDKVLFEAAGRTIKGNAVEMEDVKFHQCVRLARFENDRTISFIPPDGEFDLMSYRLSSNSRPLIWVECDSVVHSGSRVEFMVKAKAQFKKRCIANNVKIIIPVPEDADSPRFQSSNGHVQYAPEQAAMIWNIKKFSGGKECLMRAEMGLPSVRGEETAKRTKRPVQMSFAIPYFTTSGIQVRYLKITEPKLNYHAMPWVRYVTQNGKEYAIRQ</sequence>
<dbReference type="PANTHER" id="PTHR10529">
    <property type="entry name" value="AP COMPLEX SUBUNIT MU"/>
    <property type="match status" value="1"/>
</dbReference>
<dbReference type="GO" id="GO:0030131">
    <property type="term" value="C:clathrin adaptor complex"/>
    <property type="evidence" value="ECO:0007669"/>
    <property type="project" value="UniProtKB-UniRule"/>
</dbReference>
<protein>
    <submittedName>
        <fullName evidence="9">AP-1 adaptor complex mu subunit Apm1</fullName>
    </submittedName>
</protein>
<evidence type="ECO:0000259" key="8">
    <source>
        <dbReference type="PROSITE" id="PS51072"/>
    </source>
</evidence>
<dbReference type="InterPro" id="IPR050431">
    <property type="entry name" value="Adaptor_comp_med_subunit"/>
</dbReference>
<dbReference type="InterPro" id="IPR028565">
    <property type="entry name" value="MHD"/>
</dbReference>
<dbReference type="Proteomes" id="UP001212411">
    <property type="component" value="Chromosome 1"/>
</dbReference>
<dbReference type="GeneID" id="80875002"/>
<dbReference type="KEGG" id="som:SOMG_01520"/>
<dbReference type="PRINTS" id="PR00314">
    <property type="entry name" value="CLATHRINADPT"/>
</dbReference>
<evidence type="ECO:0000256" key="1">
    <source>
        <dbReference type="ARBA" id="ARBA00004640"/>
    </source>
</evidence>